<comment type="caution">
    <text evidence="1">The sequence shown here is derived from an EMBL/GenBank/DDBJ whole genome shotgun (WGS) entry which is preliminary data.</text>
</comment>
<evidence type="ECO:0008006" key="3">
    <source>
        <dbReference type="Google" id="ProtNLM"/>
    </source>
</evidence>
<name>A0ABP7EQS2_9SPHN</name>
<keyword evidence="2" id="KW-1185">Reference proteome</keyword>
<gene>
    <name evidence="1" type="ORF">GCM10022268_34130</name>
</gene>
<dbReference type="RefSeq" id="WP_344694596.1">
    <property type="nucleotide sequence ID" value="NZ_BAABBF010000011.1"/>
</dbReference>
<accession>A0ABP7EQS2</accession>
<dbReference type="Proteomes" id="UP001500523">
    <property type="component" value="Unassembled WGS sequence"/>
</dbReference>
<evidence type="ECO:0000313" key="2">
    <source>
        <dbReference type="Proteomes" id="UP001500523"/>
    </source>
</evidence>
<organism evidence="1 2">
    <name type="scientific">Sphingomonas cynarae</name>
    <dbReference type="NCBI Taxonomy" id="930197"/>
    <lineage>
        <taxon>Bacteria</taxon>
        <taxon>Pseudomonadati</taxon>
        <taxon>Pseudomonadota</taxon>
        <taxon>Alphaproteobacteria</taxon>
        <taxon>Sphingomonadales</taxon>
        <taxon>Sphingomonadaceae</taxon>
        <taxon>Sphingomonas</taxon>
    </lineage>
</organism>
<reference evidence="2" key="1">
    <citation type="journal article" date="2019" name="Int. J. Syst. Evol. Microbiol.">
        <title>The Global Catalogue of Microorganisms (GCM) 10K type strain sequencing project: providing services to taxonomists for standard genome sequencing and annotation.</title>
        <authorList>
            <consortium name="The Broad Institute Genomics Platform"/>
            <consortium name="The Broad Institute Genome Sequencing Center for Infectious Disease"/>
            <person name="Wu L."/>
            <person name="Ma J."/>
        </authorList>
    </citation>
    <scope>NUCLEOTIDE SEQUENCE [LARGE SCALE GENOMIC DNA]</scope>
    <source>
        <strain evidence="2">JCM 17498</strain>
    </source>
</reference>
<protein>
    <recommendedName>
        <fullName evidence="3">JAB domain-containing protein</fullName>
    </recommendedName>
</protein>
<sequence>MTASPSTHPGPTLLADIATLETPSQAPHTLRLPPAMVATMAAQWRASFPGGHQHEQGGTIVADRHGALSIQNIGGQRGVLHSNHHLFLPDIKLRDAAHYRVVGTFHTHPYDKANGGATGVPQSGADMGVLILMTPFLLSIVQSGSQLFAFVKTRLTPSYVDKWELHKNTQEEVWMRMKAGQSFEVGSRKMAEGHALRFGFAYYRGSGSVLTRS</sequence>
<evidence type="ECO:0000313" key="1">
    <source>
        <dbReference type="EMBL" id="GAA3723108.1"/>
    </source>
</evidence>
<dbReference type="EMBL" id="BAABBF010000011">
    <property type="protein sequence ID" value="GAA3723108.1"/>
    <property type="molecule type" value="Genomic_DNA"/>
</dbReference>
<proteinExistence type="predicted"/>